<feature type="compositionally biased region" description="Basic and acidic residues" evidence="2">
    <location>
        <begin position="386"/>
        <end position="406"/>
    </location>
</feature>
<dbReference type="InterPro" id="IPR013762">
    <property type="entry name" value="Integrase-like_cat_sf"/>
</dbReference>
<gene>
    <name evidence="3" type="ORF">AYI70_g3287</name>
</gene>
<protein>
    <recommendedName>
        <fullName evidence="5">Tyr recombinase domain-containing protein</fullName>
    </recommendedName>
</protein>
<feature type="compositionally biased region" description="Polar residues" evidence="2">
    <location>
        <begin position="857"/>
        <end position="869"/>
    </location>
</feature>
<evidence type="ECO:0000256" key="1">
    <source>
        <dbReference type="ARBA" id="ARBA00023172"/>
    </source>
</evidence>
<dbReference type="PANTHER" id="PTHR33066">
    <property type="entry name" value="INTEGRASE_SAM-LIKE_N DOMAIN-CONTAINING PROTEIN"/>
    <property type="match status" value="1"/>
</dbReference>
<dbReference type="InterPro" id="IPR011010">
    <property type="entry name" value="DNA_brk_join_enz"/>
</dbReference>
<feature type="compositionally biased region" description="Basic and acidic residues" evidence="2">
    <location>
        <begin position="553"/>
        <end position="566"/>
    </location>
</feature>
<dbReference type="GO" id="GO:0006310">
    <property type="term" value="P:DNA recombination"/>
    <property type="evidence" value="ECO:0007669"/>
    <property type="project" value="UniProtKB-KW"/>
</dbReference>
<feature type="compositionally biased region" description="Polar residues" evidence="2">
    <location>
        <begin position="274"/>
        <end position="287"/>
    </location>
</feature>
<feature type="compositionally biased region" description="Basic and acidic residues" evidence="2">
    <location>
        <begin position="296"/>
        <end position="337"/>
    </location>
</feature>
<feature type="region of interest" description="Disordered" evidence="2">
    <location>
        <begin position="384"/>
        <end position="420"/>
    </location>
</feature>
<dbReference type="Proteomes" id="UP000187283">
    <property type="component" value="Unassembled WGS sequence"/>
</dbReference>
<dbReference type="AlphaFoldDB" id="A0A1R1Y449"/>
<feature type="region of interest" description="Disordered" evidence="2">
    <location>
        <begin position="841"/>
        <end position="903"/>
    </location>
</feature>
<proteinExistence type="predicted"/>
<dbReference type="GO" id="GO:0003677">
    <property type="term" value="F:DNA binding"/>
    <property type="evidence" value="ECO:0007669"/>
    <property type="project" value="InterPro"/>
</dbReference>
<organism evidence="3 4">
    <name type="scientific">Smittium culicis</name>
    <dbReference type="NCBI Taxonomy" id="133412"/>
    <lineage>
        <taxon>Eukaryota</taxon>
        <taxon>Fungi</taxon>
        <taxon>Fungi incertae sedis</taxon>
        <taxon>Zoopagomycota</taxon>
        <taxon>Kickxellomycotina</taxon>
        <taxon>Harpellomycetes</taxon>
        <taxon>Harpellales</taxon>
        <taxon>Legeriomycetaceae</taxon>
        <taxon>Smittium</taxon>
    </lineage>
</organism>
<comment type="caution">
    <text evidence="3">The sequence shown here is derived from an EMBL/GenBank/DDBJ whole genome shotgun (WGS) entry which is preliminary data.</text>
</comment>
<dbReference type="Gene3D" id="1.10.443.10">
    <property type="entry name" value="Intergrase catalytic core"/>
    <property type="match status" value="1"/>
</dbReference>
<sequence length="1175" mass="134101">MESQLLEIIQNLSLKVDALYADRERTNTHQEHTMDMQEQDFDPYAKTRAPQVEIEAYPELMDAIPNMKEDFFRSPLTDEERKEIIYGQAKFAGMKYQPPPLNDAAAPAVKKVDSMLYSIQSSLALITRPLDQYVHDQLRRNRQFSDENSEDLDLICLVRTLISDLASTITQSRIDNVHKTMVLPGRAPQLIESSIKPLIETDKLDSLIAAKKPVISRKRGRRVKILPRSERTKALNRARLVLPRRRTPLPIYRCVAQTYRQQMGERDCGKGFSDSVQESEPLPQSISLCDEGNLSRLHDEEGSQRHIVEDDEEERIRQEVQLREISRREEEPRRTAPDDTPPPIQEEGVKRGQQSHLIGNSESPIQESHRGSNSEESGFLQPTLHYSEEDWRPQTSLRPEESERAHRTTLVQNGDTPIDLPDAQEERLDVVYRFERCLSAHSDTPEVQKISQIPMEWEDIPVQSSPIWTIAKPMDVYEDTTPDPEMGQKQANQDVDIPRRYLSCGVQQAPVRIIHQNDSAETGGTGISYQHGEIRDFTKTINSAFRDDYRLKETTAKGPKGQDKGPQKRSNPTVEEEGGYSNTSPCILHWKSTGYDCSTLAWTTNAEEIDGAQELLSQYKERMECRCQPKRTFCSELDMVEGQINDMERSLLYPQIPRSRNLYRCQRQRLGNSDWFSILFGNLEQDANGLSYKRERVINNWILSKASTSPGKMCVDIFGQHNINGIHAKDGWNSIREPAEDFRRYLETLFRYEDIPSDKLCTNVHQPRRCPVETDGSNRMELINKLVRFFGEAMGTTRCGPLCYQLQQEGTSILQLVPGQVESGYRCPGSRLEAMGQRLLLPPLESDPPSTPTSTTGETNNDVSNSSLGVSHLVPNINQDDDNETMEDRSGGDYSGPKKRKISPLMQQEVVPLGMEDYQQFLQDQQFLPETIRLLTSNKRLIRRKTRNKSIQDKNLEENAIITSRDINIDITPILNKFKSDGPSNELDIIDLTNKTLWLIAVCGFLRASDIHRIDDNRTIILENEVSFIIVAPKEKRKNRPIERLCKIKAHKDKLICPVTAYSVYKSRVANIPCIRPHPNDDSININHIFRFVKDNSKPLSVDRISKLIQSITKIAVKDMKQIPKARAIGASLASQAGVPSDAIISQANWANYDMFDNYYRLTRDSTVNITNSIL</sequence>
<dbReference type="GO" id="GO:0015074">
    <property type="term" value="P:DNA integration"/>
    <property type="evidence" value="ECO:0007669"/>
    <property type="project" value="InterPro"/>
</dbReference>
<reference evidence="3 4" key="1">
    <citation type="submission" date="2017-01" db="EMBL/GenBank/DDBJ databases">
        <authorList>
            <person name="Mah S.A."/>
            <person name="Swanson W.J."/>
            <person name="Moy G.W."/>
            <person name="Vacquier V.D."/>
        </authorList>
    </citation>
    <scope>NUCLEOTIDE SEQUENCE [LARGE SCALE GENOMIC DNA]</scope>
    <source>
        <strain evidence="3 4">GSMNP</strain>
    </source>
</reference>
<evidence type="ECO:0000256" key="2">
    <source>
        <dbReference type="SAM" id="MobiDB-lite"/>
    </source>
</evidence>
<dbReference type="OrthoDB" id="6083831at2759"/>
<dbReference type="SUPFAM" id="SSF56349">
    <property type="entry name" value="DNA breaking-rejoining enzymes"/>
    <property type="match status" value="1"/>
</dbReference>
<dbReference type="PANTHER" id="PTHR33066:SF2">
    <property type="entry name" value="FILAGGRIN-2-LIKE"/>
    <property type="match status" value="1"/>
</dbReference>
<evidence type="ECO:0008006" key="5">
    <source>
        <dbReference type="Google" id="ProtNLM"/>
    </source>
</evidence>
<keyword evidence="4" id="KW-1185">Reference proteome</keyword>
<keyword evidence="1" id="KW-0233">DNA recombination</keyword>
<feature type="region of interest" description="Disordered" evidence="2">
    <location>
        <begin position="553"/>
        <end position="581"/>
    </location>
</feature>
<evidence type="ECO:0000313" key="3">
    <source>
        <dbReference type="EMBL" id="OMJ21742.1"/>
    </source>
</evidence>
<dbReference type="STRING" id="133412.A0A1R1Y449"/>
<feature type="region of interest" description="Disordered" evidence="2">
    <location>
        <begin position="264"/>
        <end position="356"/>
    </location>
</feature>
<accession>A0A1R1Y449</accession>
<name>A0A1R1Y449_9FUNG</name>
<evidence type="ECO:0000313" key="4">
    <source>
        <dbReference type="Proteomes" id="UP000187283"/>
    </source>
</evidence>
<dbReference type="EMBL" id="LSSN01000927">
    <property type="protein sequence ID" value="OMJ21742.1"/>
    <property type="molecule type" value="Genomic_DNA"/>
</dbReference>